<evidence type="ECO:0000313" key="3">
    <source>
        <dbReference type="Proteomes" id="UP001597178"/>
    </source>
</evidence>
<keyword evidence="1" id="KW-0812">Transmembrane</keyword>
<proteinExistence type="predicted"/>
<comment type="caution">
    <text evidence="2">The sequence shown here is derived from an EMBL/GenBank/DDBJ whole genome shotgun (WGS) entry which is preliminary data.</text>
</comment>
<dbReference type="RefSeq" id="WP_382398387.1">
    <property type="nucleotide sequence ID" value="NZ_JBHTNH010000007.1"/>
</dbReference>
<dbReference type="Proteomes" id="UP001597178">
    <property type="component" value="Unassembled WGS sequence"/>
</dbReference>
<feature type="transmembrane region" description="Helical" evidence="1">
    <location>
        <begin position="46"/>
        <end position="65"/>
    </location>
</feature>
<keyword evidence="1" id="KW-0472">Membrane</keyword>
<organism evidence="2 3">
    <name type="scientific">Lentibacillus salinarum</name>
    <dbReference type="NCBI Taxonomy" id="446820"/>
    <lineage>
        <taxon>Bacteria</taxon>
        <taxon>Bacillati</taxon>
        <taxon>Bacillota</taxon>
        <taxon>Bacilli</taxon>
        <taxon>Bacillales</taxon>
        <taxon>Bacillaceae</taxon>
        <taxon>Lentibacillus</taxon>
    </lineage>
</organism>
<protein>
    <recommendedName>
        <fullName evidence="4">Heme ABC transporter</fullName>
    </recommendedName>
</protein>
<gene>
    <name evidence="2" type="ORF">ACFQ4A_05465</name>
</gene>
<sequence>MSTESKKENVEVWEDFVNIKDLVWSLLICSITSLGGYLVAPEDQQPLLFGLVGAVLGFIISTIIIKPKRQFSYTDEE</sequence>
<evidence type="ECO:0000313" key="2">
    <source>
        <dbReference type="EMBL" id="MFD1361118.1"/>
    </source>
</evidence>
<keyword evidence="1" id="KW-1133">Transmembrane helix</keyword>
<accession>A0ABW3ZSI8</accession>
<name>A0ABW3ZSI8_9BACI</name>
<feature type="transmembrane region" description="Helical" evidence="1">
    <location>
        <begin position="21"/>
        <end position="40"/>
    </location>
</feature>
<keyword evidence="3" id="KW-1185">Reference proteome</keyword>
<evidence type="ECO:0008006" key="4">
    <source>
        <dbReference type="Google" id="ProtNLM"/>
    </source>
</evidence>
<dbReference type="EMBL" id="JBHTNH010000007">
    <property type="protein sequence ID" value="MFD1361118.1"/>
    <property type="molecule type" value="Genomic_DNA"/>
</dbReference>
<evidence type="ECO:0000256" key="1">
    <source>
        <dbReference type="SAM" id="Phobius"/>
    </source>
</evidence>
<reference evidence="3" key="1">
    <citation type="journal article" date="2019" name="Int. J. Syst. Evol. Microbiol.">
        <title>The Global Catalogue of Microorganisms (GCM) 10K type strain sequencing project: providing services to taxonomists for standard genome sequencing and annotation.</title>
        <authorList>
            <consortium name="The Broad Institute Genomics Platform"/>
            <consortium name="The Broad Institute Genome Sequencing Center for Infectious Disease"/>
            <person name="Wu L."/>
            <person name="Ma J."/>
        </authorList>
    </citation>
    <scope>NUCLEOTIDE SEQUENCE [LARGE SCALE GENOMIC DNA]</scope>
    <source>
        <strain evidence="3">CCUG 54822</strain>
    </source>
</reference>